<proteinExistence type="predicted"/>
<name>A0A844G752_9BACT</name>
<gene>
    <name evidence="1" type="ORF">FYJ85_13935</name>
</gene>
<keyword evidence="2" id="KW-1185">Reference proteome</keyword>
<dbReference type="EMBL" id="VUNS01000016">
    <property type="protein sequence ID" value="MST98139.1"/>
    <property type="molecule type" value="Genomic_DNA"/>
</dbReference>
<protein>
    <submittedName>
        <fullName evidence="1">Uncharacterized protein</fullName>
    </submittedName>
</protein>
<accession>A0A844G752</accession>
<dbReference type="RefSeq" id="WP_154419272.1">
    <property type="nucleotide sequence ID" value="NZ_VUNS01000016.1"/>
</dbReference>
<comment type="caution">
    <text evidence="1">The sequence shown here is derived from an EMBL/GenBank/DDBJ whole genome shotgun (WGS) entry which is preliminary data.</text>
</comment>
<evidence type="ECO:0000313" key="1">
    <source>
        <dbReference type="EMBL" id="MST98139.1"/>
    </source>
</evidence>
<evidence type="ECO:0000313" key="2">
    <source>
        <dbReference type="Proteomes" id="UP000435649"/>
    </source>
</evidence>
<organism evidence="1 2">
    <name type="scientific">Victivallis lenta</name>
    <dbReference type="NCBI Taxonomy" id="2606640"/>
    <lineage>
        <taxon>Bacteria</taxon>
        <taxon>Pseudomonadati</taxon>
        <taxon>Lentisphaerota</taxon>
        <taxon>Lentisphaeria</taxon>
        <taxon>Victivallales</taxon>
        <taxon>Victivallaceae</taxon>
        <taxon>Victivallis</taxon>
    </lineage>
</organism>
<reference evidence="1 2" key="1">
    <citation type="submission" date="2019-08" db="EMBL/GenBank/DDBJ databases">
        <title>In-depth cultivation of the pig gut microbiome towards novel bacterial diversity and tailored functional studies.</title>
        <authorList>
            <person name="Wylensek D."/>
            <person name="Hitch T.C.A."/>
            <person name="Clavel T."/>
        </authorList>
    </citation>
    <scope>NUCLEOTIDE SEQUENCE [LARGE SCALE GENOMIC DNA]</scope>
    <source>
        <strain evidence="1 2">BBE-744-WT-12</strain>
    </source>
</reference>
<sequence length="257" mass="28425">MNPPVEFGVVFSSEDGFARMPEPYPKGLAFLAVPGGAFDSAELRMKLHRIASGKVAIVPRELVAYEIAALLPEQNTALRIEFARFFRARCKRALELRCSEVGLRFDWERMFREPAYRDALVLLLHGSFGILDEYRLKLRLGVRLPGNADSYVRLLRDLLYPGISLSLECTPGAPDREALHRLRFYSDFFALHPEPETGSGWSADDIRTLVEAAGGLAARPRRIGIVTDDIQSAAALAAGYNRPAAAETAQIEGESSC</sequence>
<dbReference type="AlphaFoldDB" id="A0A844G752"/>
<dbReference type="Proteomes" id="UP000435649">
    <property type="component" value="Unassembled WGS sequence"/>
</dbReference>